<dbReference type="KEGG" id="mmyr:MXMO3_03541"/>
<geneLocation type="plasmid" evidence="2">
    <name>phl2708x3</name>
</geneLocation>
<evidence type="ECO:0000313" key="1">
    <source>
        <dbReference type="EMBL" id="AVX06044.1"/>
    </source>
</evidence>
<proteinExistence type="predicted"/>
<reference evidence="1 2" key="1">
    <citation type="submission" date="2017-05" db="EMBL/GenBank/DDBJ databases">
        <title>Genome Analysis of Maritalea myrionectae HL2708#5.</title>
        <authorList>
            <consortium name="Cotde Inc.-PKNU"/>
            <person name="Jang D."/>
            <person name="Oh H.-M."/>
        </authorList>
    </citation>
    <scope>NUCLEOTIDE SEQUENCE [LARGE SCALE GENOMIC DNA]</scope>
    <source>
        <strain evidence="1 2">HL2708#5</strain>
        <plasmid evidence="2">phl2708x3</plasmid>
    </source>
</reference>
<gene>
    <name evidence="1" type="ORF">MXMO3_03541</name>
</gene>
<sequence length="120" mass="14208">MEQNLPKRMSKGQLELLYLIGENVEPYEIYIRSAMTIERQRVVLSRLIKRFGFNEIDDIKTYYRTHKSEIYSRLEQLNSIVIDPCSGPNWRNEYLAPTEKDLWDAAEILRRLDEAGGRDL</sequence>
<dbReference type="RefSeq" id="WP_117396995.1">
    <property type="nucleotide sequence ID" value="NZ_CP021331.1"/>
</dbReference>
<accession>A0A2R4MJ94</accession>
<dbReference type="EMBL" id="CP021331">
    <property type="protein sequence ID" value="AVX06044.1"/>
    <property type="molecule type" value="Genomic_DNA"/>
</dbReference>
<name>A0A2R4MJ94_9HYPH</name>
<organism evidence="1 2">
    <name type="scientific">Maritalea myrionectae</name>
    <dbReference type="NCBI Taxonomy" id="454601"/>
    <lineage>
        <taxon>Bacteria</taxon>
        <taxon>Pseudomonadati</taxon>
        <taxon>Pseudomonadota</taxon>
        <taxon>Alphaproteobacteria</taxon>
        <taxon>Hyphomicrobiales</taxon>
        <taxon>Devosiaceae</taxon>
        <taxon>Maritalea</taxon>
    </lineage>
</organism>
<dbReference type="AlphaFoldDB" id="A0A2R4MJ94"/>
<protein>
    <submittedName>
        <fullName evidence="1">Uncharacterized protein</fullName>
    </submittedName>
</protein>
<evidence type="ECO:0000313" key="2">
    <source>
        <dbReference type="Proteomes" id="UP000258927"/>
    </source>
</evidence>
<keyword evidence="2" id="KW-1185">Reference proteome</keyword>
<dbReference type="Proteomes" id="UP000258927">
    <property type="component" value="Plasmid pHL2708X3"/>
</dbReference>
<keyword evidence="1" id="KW-0614">Plasmid</keyword>